<accession>A0A7J3MWV6</accession>
<dbReference type="InterPro" id="IPR013783">
    <property type="entry name" value="Ig-like_fold"/>
</dbReference>
<evidence type="ECO:0000256" key="3">
    <source>
        <dbReference type="ARBA" id="ARBA00023277"/>
    </source>
</evidence>
<dbReference type="InterPro" id="IPR019800">
    <property type="entry name" value="Glyco_hydro_3_AS"/>
</dbReference>
<dbReference type="InterPro" id="IPR036962">
    <property type="entry name" value="Glyco_hydro_3_N_sf"/>
</dbReference>
<reference evidence="5" key="1">
    <citation type="journal article" date="2020" name="mSystems">
        <title>Genome- and Community-Level Interaction Insights into Carbon Utilization and Element Cycling Functions of Hydrothermarchaeota in Hydrothermal Sediment.</title>
        <authorList>
            <person name="Zhou Z."/>
            <person name="Liu Y."/>
            <person name="Xu W."/>
            <person name="Pan J."/>
            <person name="Luo Z.H."/>
            <person name="Li M."/>
        </authorList>
    </citation>
    <scope>NUCLEOTIDE SEQUENCE [LARGE SCALE GENOMIC DNA]</scope>
    <source>
        <strain evidence="5">SpSt-688</strain>
    </source>
</reference>
<dbReference type="Pfam" id="PF00933">
    <property type="entry name" value="Glyco_hydro_3"/>
    <property type="match status" value="1"/>
</dbReference>
<keyword evidence="2" id="KW-0378">Hydrolase</keyword>
<comment type="similarity">
    <text evidence="1">Belongs to the glycosyl hydrolase 3 family.</text>
</comment>
<dbReference type="EMBL" id="DTDH01000024">
    <property type="protein sequence ID" value="HGT97979.1"/>
    <property type="molecule type" value="Genomic_DNA"/>
</dbReference>
<dbReference type="InterPro" id="IPR026891">
    <property type="entry name" value="Fn3-like"/>
</dbReference>
<dbReference type="SUPFAM" id="SSF52279">
    <property type="entry name" value="Beta-D-glucan exohydrolase, C-terminal domain"/>
    <property type="match status" value="1"/>
</dbReference>
<name>A0A7J3MWV6_9CREN</name>
<sequence>MDIDKLLKELGIEEKIRLIVGAGFFTTKIPGVAGETRAIDRLGIPSIALSDGPAGIRIHPIRFGDKSTYYTTAFPNEIALASTWNPEIVEKVGKAIGAEAREYGIDALLAPGINIHRVPLCGRNFEYFSEDPLLTAILAASYVKGVQSEGVGATLKHFIANEQETGRMNIDVVVSERALREIYLRAFEIAIELSKPWAVMAAYNKIYGKYCTQNEWLLTNVLRNDWRYDGLVMTDWWAGNNPVEQIKAGIDLIMPGDDRVVQILLEAYRKGELDEETINARARRVLELISKSLKWKGYKPSSNPNLEENAKVAYEAAAEGAVLLKNNGALPISQEKTVAVFGKGSYLSIKGGLGSGNTYPRYVVSIVDGLKERGIKINNELDKIYRETMVPLWFDQDAVTWYRNMREYVFKEGDTRLISWLVIEFTESILSRLMALTISEDFIDEETLDRIAKESDIALITISRISSEGYDRKAVKGDFYLRDDEYRLIQKVSEKFHSYGKKVVVILNIPSPIEIISWRDLVDAILVVWLSGQEIGRAVADIILGRVSPSGKLSITWPKHLSEIPAIKTFPGEPKENPKKIVYEEGIYVGYRYYDTFGIEPAYEFGYGLSYTLFEFRDLKVYMDGDSIAAKLRVKNIGNAVGKEVAQLYVRAPRGKIDKPYQELKGFYKTKPLKPGEEEEVEIKVPIKYLAGYDGNKWVIERGEYEIRVGASSRDIRFRALITIEKDVCFDKHWYRVEC</sequence>
<protein>
    <submittedName>
        <fullName evidence="5">Beta-glucosidase</fullName>
    </submittedName>
</protein>
<dbReference type="InterPro" id="IPR050288">
    <property type="entry name" value="Cellulose_deg_GH3"/>
</dbReference>
<organism evidence="5">
    <name type="scientific">Ignisphaera aggregans</name>
    <dbReference type="NCBI Taxonomy" id="334771"/>
    <lineage>
        <taxon>Archaea</taxon>
        <taxon>Thermoproteota</taxon>
        <taxon>Thermoprotei</taxon>
        <taxon>Desulfurococcales</taxon>
        <taxon>Desulfurococcaceae</taxon>
        <taxon>Ignisphaera</taxon>
    </lineage>
</organism>
<dbReference type="GO" id="GO:0005975">
    <property type="term" value="P:carbohydrate metabolic process"/>
    <property type="evidence" value="ECO:0007669"/>
    <property type="project" value="InterPro"/>
</dbReference>
<dbReference type="Pfam" id="PF01915">
    <property type="entry name" value="Glyco_hydro_3_C"/>
    <property type="match status" value="1"/>
</dbReference>
<proteinExistence type="inferred from homology"/>
<keyword evidence="3" id="KW-0119">Carbohydrate metabolism</keyword>
<dbReference type="InterPro" id="IPR017853">
    <property type="entry name" value="GH"/>
</dbReference>
<evidence type="ECO:0000313" key="5">
    <source>
        <dbReference type="EMBL" id="HGT97979.1"/>
    </source>
</evidence>
<dbReference type="InterPro" id="IPR036881">
    <property type="entry name" value="Glyco_hydro_3_C_sf"/>
</dbReference>
<dbReference type="Gene3D" id="3.20.20.300">
    <property type="entry name" value="Glycoside hydrolase, family 3, N-terminal domain"/>
    <property type="match status" value="1"/>
</dbReference>
<evidence type="ECO:0000259" key="4">
    <source>
        <dbReference type="SMART" id="SM01217"/>
    </source>
</evidence>
<dbReference type="SMART" id="SM01217">
    <property type="entry name" value="Fn3_like"/>
    <property type="match status" value="1"/>
</dbReference>
<dbReference type="GO" id="GO:0004553">
    <property type="term" value="F:hydrolase activity, hydrolyzing O-glycosyl compounds"/>
    <property type="evidence" value="ECO:0007669"/>
    <property type="project" value="InterPro"/>
</dbReference>
<gene>
    <name evidence="5" type="ORF">ENU64_00925</name>
</gene>
<dbReference type="PANTHER" id="PTHR42715">
    <property type="entry name" value="BETA-GLUCOSIDASE"/>
    <property type="match status" value="1"/>
</dbReference>
<dbReference type="PRINTS" id="PR00133">
    <property type="entry name" value="GLHYDRLASE3"/>
</dbReference>
<dbReference type="SUPFAM" id="SSF51445">
    <property type="entry name" value="(Trans)glycosidases"/>
    <property type="match status" value="1"/>
</dbReference>
<dbReference type="Pfam" id="PF14310">
    <property type="entry name" value="Fn3-like"/>
    <property type="match status" value="1"/>
</dbReference>
<dbReference type="Gene3D" id="2.60.40.10">
    <property type="entry name" value="Immunoglobulins"/>
    <property type="match status" value="1"/>
</dbReference>
<dbReference type="PANTHER" id="PTHR42715:SF10">
    <property type="entry name" value="BETA-GLUCOSIDASE"/>
    <property type="match status" value="1"/>
</dbReference>
<dbReference type="Gene3D" id="3.40.50.1700">
    <property type="entry name" value="Glycoside hydrolase family 3 C-terminal domain"/>
    <property type="match status" value="1"/>
</dbReference>
<dbReference type="InterPro" id="IPR002772">
    <property type="entry name" value="Glyco_hydro_3_C"/>
</dbReference>
<dbReference type="AlphaFoldDB" id="A0A7J3MWV6"/>
<feature type="domain" description="Fibronectin type III-like" evidence="4">
    <location>
        <begin position="644"/>
        <end position="713"/>
    </location>
</feature>
<dbReference type="InterPro" id="IPR001764">
    <property type="entry name" value="Glyco_hydro_3_N"/>
</dbReference>
<comment type="caution">
    <text evidence="5">The sequence shown here is derived from an EMBL/GenBank/DDBJ whole genome shotgun (WGS) entry which is preliminary data.</text>
</comment>
<evidence type="ECO:0000256" key="1">
    <source>
        <dbReference type="ARBA" id="ARBA00005336"/>
    </source>
</evidence>
<evidence type="ECO:0000256" key="2">
    <source>
        <dbReference type="ARBA" id="ARBA00022801"/>
    </source>
</evidence>
<dbReference type="PROSITE" id="PS00775">
    <property type="entry name" value="GLYCOSYL_HYDROL_F3"/>
    <property type="match status" value="1"/>
</dbReference>